<dbReference type="AlphaFoldDB" id="R0AFF9"/>
<sequence>MFFKEAYEALKQGADIKRPSWKGFWRKENGTIVMYCKDGSKVPFMETECIFVDIGHMMADDWEIIDGDSVTGLNVSTFTFGEAVSRLKRGQRVTRKGWNGKGLFVVYQKGYPEGIPCNKQTAAAWGMNEGDLFRCEPYLQINTVDGSHAMWVPSIRDVLAEDWKVVE</sequence>
<dbReference type="EMBL" id="AGYH01000005">
    <property type="protein sequence ID" value="ENZ50801.1"/>
    <property type="molecule type" value="Genomic_DNA"/>
</dbReference>
<dbReference type="Pfam" id="PF11195">
    <property type="entry name" value="Tad2-like"/>
    <property type="match status" value="1"/>
</dbReference>
<dbReference type="PATRIC" id="fig|997894.4.peg.2428"/>
<dbReference type="Proteomes" id="UP000013126">
    <property type="component" value="Unassembled WGS sequence"/>
</dbReference>
<evidence type="ECO:0000313" key="2">
    <source>
        <dbReference type="EMBL" id="ENZ50801.1"/>
    </source>
</evidence>
<gene>
    <name evidence="2" type="ORF">HMPREF1085_02284</name>
</gene>
<reference evidence="2 3" key="1">
    <citation type="submission" date="2013-01" db="EMBL/GenBank/DDBJ databases">
        <title>The Genome Sequence of Clostridium bolteae 90A9.</title>
        <authorList>
            <consortium name="The Broad Institute Genome Sequencing Platform"/>
            <person name="Earl A."/>
            <person name="Ward D."/>
            <person name="Feldgarden M."/>
            <person name="Gevers D."/>
            <person name="Courvalin P."/>
            <person name="Lambert T."/>
            <person name="Walker B."/>
            <person name="Young S.K."/>
            <person name="Zeng Q."/>
            <person name="Gargeya S."/>
            <person name="Fitzgerald M."/>
            <person name="Haas B."/>
            <person name="Abouelleil A."/>
            <person name="Alvarado L."/>
            <person name="Arachchi H.M."/>
            <person name="Berlin A.M."/>
            <person name="Chapman S.B."/>
            <person name="Dewar J."/>
            <person name="Goldberg J."/>
            <person name="Griggs A."/>
            <person name="Gujja S."/>
            <person name="Hansen M."/>
            <person name="Howarth C."/>
            <person name="Imamovic A."/>
            <person name="Larimer J."/>
            <person name="McCowan C."/>
            <person name="Murphy C."/>
            <person name="Neiman D."/>
            <person name="Pearson M."/>
            <person name="Priest M."/>
            <person name="Roberts A."/>
            <person name="Saif S."/>
            <person name="Shea T."/>
            <person name="Sisk P."/>
            <person name="Sykes S."/>
            <person name="Wortman J."/>
            <person name="Nusbaum C."/>
            <person name="Birren B."/>
        </authorList>
    </citation>
    <scope>NUCLEOTIDE SEQUENCE [LARGE SCALE GENOMIC DNA]</scope>
    <source>
        <strain evidence="2 3">90A9</strain>
    </source>
</reference>
<dbReference type="HOGENOM" id="CLU_1591648_0_0_9"/>
<dbReference type="InterPro" id="IPR021361">
    <property type="entry name" value="Tad2-like_dom"/>
</dbReference>
<organism evidence="2 3">
    <name type="scientific">Enterocloster bolteae 90A9</name>
    <dbReference type="NCBI Taxonomy" id="997894"/>
    <lineage>
        <taxon>Bacteria</taxon>
        <taxon>Bacillati</taxon>
        <taxon>Bacillota</taxon>
        <taxon>Clostridia</taxon>
        <taxon>Lachnospirales</taxon>
        <taxon>Lachnospiraceae</taxon>
        <taxon>Enterocloster</taxon>
    </lineage>
</organism>
<evidence type="ECO:0000259" key="1">
    <source>
        <dbReference type="Pfam" id="PF11195"/>
    </source>
</evidence>
<feature type="domain" description="Thoeris anti-defense 2-like" evidence="1">
    <location>
        <begin position="79"/>
        <end position="166"/>
    </location>
</feature>
<evidence type="ECO:0000313" key="3">
    <source>
        <dbReference type="Proteomes" id="UP000013126"/>
    </source>
</evidence>
<proteinExistence type="predicted"/>
<dbReference type="GeneID" id="23113385"/>
<comment type="caution">
    <text evidence="2">The sequence shown here is derived from an EMBL/GenBank/DDBJ whole genome shotgun (WGS) entry which is preliminary data.</text>
</comment>
<dbReference type="RefSeq" id="WP_002575528.1">
    <property type="nucleotide sequence ID" value="NZ_KB851182.1"/>
</dbReference>
<dbReference type="OrthoDB" id="9806476at2"/>
<keyword evidence="3" id="KW-1185">Reference proteome</keyword>
<accession>R0AFF9</accession>
<name>R0AFF9_9FIRM</name>
<protein>
    <recommendedName>
        <fullName evidence="1">Thoeris anti-defense 2-like domain-containing protein</fullName>
    </recommendedName>
</protein>